<accession>E0VBQ9</accession>
<dbReference type="OrthoDB" id="2019384at2759"/>
<dbReference type="EMBL" id="DS235035">
    <property type="protein sequence ID" value="EEB10815.1"/>
    <property type="molecule type" value="Genomic_DNA"/>
</dbReference>
<name>E0VBQ9_PEDHC</name>
<feature type="domain" description="SEA" evidence="1">
    <location>
        <begin position="19"/>
        <end position="102"/>
    </location>
</feature>
<reference evidence="2" key="2">
    <citation type="submission" date="2007-04" db="EMBL/GenBank/DDBJ databases">
        <title>The genome of the human body louse.</title>
        <authorList>
            <consortium name="The Human Body Louse Genome Consortium"/>
            <person name="Kirkness E."/>
            <person name="Walenz B."/>
            <person name="Hass B."/>
            <person name="Bruggner R."/>
            <person name="Strausberg R."/>
        </authorList>
    </citation>
    <scope>NUCLEOTIDE SEQUENCE</scope>
    <source>
        <strain evidence="2">USDA</strain>
    </source>
</reference>
<reference evidence="3" key="3">
    <citation type="submission" date="2021-02" db="UniProtKB">
        <authorList>
            <consortium name="EnsemblMetazoa"/>
        </authorList>
    </citation>
    <scope>IDENTIFICATION</scope>
    <source>
        <strain evidence="3">USDA</strain>
    </source>
</reference>
<dbReference type="SUPFAM" id="SSF82671">
    <property type="entry name" value="SEA domain"/>
    <property type="match status" value="1"/>
</dbReference>
<dbReference type="Pfam" id="PF01390">
    <property type="entry name" value="SEA"/>
    <property type="match status" value="1"/>
</dbReference>
<gene>
    <name evidence="3" type="primary">8231137</name>
    <name evidence="2" type="ORF">Phum_PHUM066780</name>
</gene>
<dbReference type="EnsemblMetazoa" id="PHUM066780-RA">
    <property type="protein sequence ID" value="PHUM066780-PA"/>
    <property type="gene ID" value="PHUM066780"/>
</dbReference>
<dbReference type="RefSeq" id="XP_002423553.1">
    <property type="nucleotide sequence ID" value="XM_002423508.1"/>
</dbReference>
<dbReference type="KEGG" id="phu:Phum_PHUM066780"/>
<dbReference type="VEuPathDB" id="VectorBase:PHUM066780"/>
<evidence type="ECO:0000313" key="2">
    <source>
        <dbReference type="EMBL" id="EEB10815.1"/>
    </source>
</evidence>
<evidence type="ECO:0000313" key="3">
    <source>
        <dbReference type="EnsemblMetazoa" id="PHUM066780-PA"/>
    </source>
</evidence>
<proteinExistence type="predicted"/>
<evidence type="ECO:0000313" key="4">
    <source>
        <dbReference type="Proteomes" id="UP000009046"/>
    </source>
</evidence>
<dbReference type="CTD" id="8231137"/>
<reference evidence="2" key="1">
    <citation type="submission" date="2007-04" db="EMBL/GenBank/DDBJ databases">
        <title>Annotation of Pediculus humanus corporis strain USDA.</title>
        <authorList>
            <person name="Kirkness E."/>
            <person name="Hannick L."/>
            <person name="Hass B."/>
            <person name="Bruggner R."/>
            <person name="Lawson D."/>
            <person name="Bidwell S."/>
            <person name="Joardar V."/>
            <person name="Caler E."/>
            <person name="Walenz B."/>
            <person name="Inman J."/>
            <person name="Schobel S."/>
            <person name="Galinsky K."/>
            <person name="Amedeo P."/>
            <person name="Strausberg R."/>
        </authorList>
    </citation>
    <scope>NUCLEOTIDE SEQUENCE</scope>
    <source>
        <strain evidence="2">USDA</strain>
    </source>
</reference>
<organism>
    <name type="scientific">Pediculus humanus subsp. corporis</name>
    <name type="common">Body louse</name>
    <dbReference type="NCBI Taxonomy" id="121224"/>
    <lineage>
        <taxon>Eukaryota</taxon>
        <taxon>Metazoa</taxon>
        <taxon>Ecdysozoa</taxon>
        <taxon>Arthropoda</taxon>
        <taxon>Hexapoda</taxon>
        <taxon>Insecta</taxon>
        <taxon>Pterygota</taxon>
        <taxon>Neoptera</taxon>
        <taxon>Paraneoptera</taxon>
        <taxon>Psocodea</taxon>
        <taxon>Troctomorpha</taxon>
        <taxon>Phthiraptera</taxon>
        <taxon>Anoplura</taxon>
        <taxon>Pediculidae</taxon>
        <taxon>Pediculus</taxon>
    </lineage>
</organism>
<dbReference type="EMBL" id="AAZO01000779">
    <property type="status" value="NOT_ANNOTATED_CDS"/>
    <property type="molecule type" value="Genomic_DNA"/>
</dbReference>
<sequence>MKHAHVHTCPHVHLDREEHEHYYRVILKVNEPYREEYQDRSSPEYQSLQRSIVDAIEELYQSLDGRQSVNLFVCLFVCLINFKLGDLISVANANGGSSNRSR</sequence>
<dbReference type="InParanoid" id="E0VBQ9"/>
<protein>
    <recommendedName>
        <fullName evidence="1">SEA domain-containing protein</fullName>
    </recommendedName>
</protein>
<dbReference type="GeneID" id="8231137"/>
<dbReference type="AlphaFoldDB" id="E0VBQ9"/>
<evidence type="ECO:0000259" key="1">
    <source>
        <dbReference type="PROSITE" id="PS50024"/>
    </source>
</evidence>
<dbReference type="Proteomes" id="UP000009046">
    <property type="component" value="Unassembled WGS sequence"/>
</dbReference>
<dbReference type="PROSITE" id="PS50024">
    <property type="entry name" value="SEA"/>
    <property type="match status" value="1"/>
</dbReference>
<dbReference type="InterPro" id="IPR000082">
    <property type="entry name" value="SEA_dom"/>
</dbReference>
<dbReference type="InterPro" id="IPR036364">
    <property type="entry name" value="SEA_dom_sf"/>
</dbReference>
<keyword evidence="4" id="KW-1185">Reference proteome</keyword>
<dbReference type="HOGENOM" id="CLU_2280730_0_0_1"/>